<evidence type="ECO:0000256" key="1">
    <source>
        <dbReference type="SAM" id="MobiDB-lite"/>
    </source>
</evidence>
<dbReference type="RefSeq" id="WP_017700686.1">
    <property type="nucleotide sequence ID" value="NZ_RBRB01000454.1"/>
</dbReference>
<evidence type="ECO:0000313" key="2">
    <source>
        <dbReference type="EMBL" id="RMQ22637.1"/>
    </source>
</evidence>
<proteinExistence type="predicted"/>
<organism evidence="2 3">
    <name type="scientific">Pseudomonas syringae pv. actinidiae</name>
    <dbReference type="NCBI Taxonomy" id="103796"/>
    <lineage>
        <taxon>Bacteria</taxon>
        <taxon>Pseudomonadati</taxon>
        <taxon>Pseudomonadota</taxon>
        <taxon>Gammaproteobacteria</taxon>
        <taxon>Pseudomonadales</taxon>
        <taxon>Pseudomonadaceae</taxon>
        <taxon>Pseudomonas</taxon>
        <taxon>Pseudomonas syringae</taxon>
    </lineage>
</organism>
<evidence type="ECO:0000313" key="3">
    <source>
        <dbReference type="Proteomes" id="UP000273140"/>
    </source>
</evidence>
<gene>
    <name evidence="2" type="ORF">ALQ07_00486</name>
</gene>
<name>A0A3M4K096_PSESF</name>
<dbReference type="AlphaFoldDB" id="A0A3M4K096"/>
<dbReference type="EMBL" id="RBRB01000454">
    <property type="protein sequence ID" value="RMQ22637.1"/>
    <property type="molecule type" value="Genomic_DNA"/>
</dbReference>
<comment type="caution">
    <text evidence="2">The sequence shown here is derived from an EMBL/GenBank/DDBJ whole genome shotgun (WGS) entry which is preliminary data.</text>
</comment>
<accession>A0A3M4K096</accession>
<feature type="region of interest" description="Disordered" evidence="1">
    <location>
        <begin position="59"/>
        <end position="81"/>
    </location>
</feature>
<protein>
    <submittedName>
        <fullName evidence="2">Uncharacterized protein</fullName>
    </submittedName>
</protein>
<reference evidence="2 3" key="1">
    <citation type="submission" date="2018-08" db="EMBL/GenBank/DDBJ databases">
        <title>Recombination of ecologically and evolutionarily significant loci maintains genetic cohesion in the Pseudomonas syringae species complex.</title>
        <authorList>
            <person name="Dillon M."/>
            <person name="Thakur S."/>
            <person name="Almeida R.N.D."/>
            <person name="Weir B.S."/>
            <person name="Guttman D.S."/>
        </authorList>
    </citation>
    <scope>NUCLEOTIDE SEQUENCE [LARGE SCALE GENOMIC DNA]</scope>
    <source>
        <strain evidence="2 3">ICMP 19074</strain>
    </source>
</reference>
<dbReference type="Proteomes" id="UP000273140">
    <property type="component" value="Unassembled WGS sequence"/>
</dbReference>
<sequence length="81" mass="8585">MIELGKKARDKISGFEGVITGRAQYLTGCDQYVLSPAAKNGEMQKSEWFDEGRLEVTGDGVSAESVAGPRPGGPQRDAPAT</sequence>